<dbReference type="SMART" id="SM00091">
    <property type="entry name" value="PAS"/>
    <property type="match status" value="2"/>
</dbReference>
<evidence type="ECO:0000313" key="5">
    <source>
        <dbReference type="EMBL" id="STY78968.1"/>
    </source>
</evidence>
<dbReference type="Pfam" id="PF13426">
    <property type="entry name" value="PAS_9"/>
    <property type="match status" value="2"/>
</dbReference>
<dbReference type="STRING" id="1122170.GCA_000701265_00102"/>
<dbReference type="PROSITE" id="PS50887">
    <property type="entry name" value="GGDEF"/>
    <property type="match status" value="1"/>
</dbReference>
<dbReference type="FunFam" id="3.30.70.270:FF:000001">
    <property type="entry name" value="Diguanylate cyclase domain protein"/>
    <property type="match status" value="1"/>
</dbReference>
<dbReference type="NCBIfam" id="TIGR00254">
    <property type="entry name" value="GGDEF"/>
    <property type="match status" value="1"/>
</dbReference>
<name>A0A378P315_9GAMM</name>
<dbReference type="Proteomes" id="UP000255297">
    <property type="component" value="Unassembled WGS sequence"/>
</dbReference>
<dbReference type="NCBIfam" id="TIGR00229">
    <property type="entry name" value="sensory_box"/>
    <property type="match status" value="2"/>
</dbReference>
<dbReference type="SUPFAM" id="SSF55785">
    <property type="entry name" value="PYP-like sensor domain (PAS domain)"/>
    <property type="match status" value="2"/>
</dbReference>
<dbReference type="PANTHER" id="PTHR44757">
    <property type="entry name" value="DIGUANYLATE CYCLASE DGCP"/>
    <property type="match status" value="1"/>
</dbReference>
<dbReference type="GO" id="GO:0003824">
    <property type="term" value="F:catalytic activity"/>
    <property type="evidence" value="ECO:0007669"/>
    <property type="project" value="UniProtKB-ARBA"/>
</dbReference>
<dbReference type="InterPro" id="IPR035965">
    <property type="entry name" value="PAS-like_dom_sf"/>
</dbReference>
<dbReference type="SMART" id="SM00267">
    <property type="entry name" value="GGDEF"/>
    <property type="match status" value="1"/>
</dbReference>
<dbReference type="InterPro" id="IPR043128">
    <property type="entry name" value="Rev_trsase/Diguanyl_cyclase"/>
</dbReference>
<protein>
    <submittedName>
        <fullName evidence="5">Regulatory protein (GGDEF and EAL domains)</fullName>
    </submittedName>
</protein>
<dbReference type="Pfam" id="PF00990">
    <property type="entry name" value="GGDEF"/>
    <property type="match status" value="1"/>
</dbReference>
<dbReference type="InterPro" id="IPR029787">
    <property type="entry name" value="Nucleotide_cyclase"/>
</dbReference>
<dbReference type="SUPFAM" id="SSF55073">
    <property type="entry name" value="Nucleotide cyclase"/>
    <property type="match status" value="1"/>
</dbReference>
<gene>
    <name evidence="5" type="primary">cph2_6</name>
    <name evidence="5" type="ORF">NCTC11532_03228</name>
</gene>
<proteinExistence type="predicted"/>
<dbReference type="InterPro" id="IPR000160">
    <property type="entry name" value="GGDEF_dom"/>
</dbReference>
<sequence>MEQVDELINPLRHTLSKMELALGTINEAIIWTDETGLVQWCNKTFDHLINMRHIEILGGNISQLLPLKNKHKLSWKKLLKTAITDNSTHEIYKYHRNANEFFLEMRTSHLMLDNKTTIIIVLKDVTTEQQYLSELLKKEKLLRKQSDLLARDKEYVDNIIRSMSNMLIVVDQNGIITTVNQATSSMLGYKMDELLGKNFSIIFSDKNYQFLNRIISSKSLANLEANCKTKNGHIKPVLLSGSVMFDIDGNLSAIVTIAQDISERKEMEQRLLYLSTHDSLTGLPNRAVFEDALEAAVQRVKRTHQIMALLYIDLDYFKIVNDTFGHRIGDLLLVAVSELLRNSIRKDDLALRLGGDEFAIILNGLHSPNSVHKIVENIQRNIANKYTLEGNEVSITASIGIAFYRTIDEFPTCDLKKNADLAMYKAKELGRNTYKEYDLI</sequence>
<evidence type="ECO:0000256" key="1">
    <source>
        <dbReference type="ARBA" id="ARBA00001946"/>
    </source>
</evidence>
<dbReference type="InterPro" id="IPR000014">
    <property type="entry name" value="PAS"/>
</dbReference>
<evidence type="ECO:0000259" key="4">
    <source>
        <dbReference type="PROSITE" id="PS50887"/>
    </source>
</evidence>
<feature type="domain" description="GGDEF" evidence="4">
    <location>
        <begin position="305"/>
        <end position="439"/>
    </location>
</feature>
<dbReference type="InterPro" id="IPR052155">
    <property type="entry name" value="Biofilm_reg_signaling"/>
</dbReference>
<reference evidence="5 6" key="1">
    <citation type="submission" date="2018-06" db="EMBL/GenBank/DDBJ databases">
        <authorList>
            <consortium name="Pathogen Informatics"/>
            <person name="Doyle S."/>
        </authorList>
    </citation>
    <scope>NUCLEOTIDE SEQUENCE [LARGE SCALE GENOMIC DNA]</scope>
    <source>
        <strain evidence="5 6">NCTC11532</strain>
    </source>
</reference>
<dbReference type="SMART" id="SM00086">
    <property type="entry name" value="PAC"/>
    <property type="match status" value="1"/>
</dbReference>
<dbReference type="InterPro" id="IPR000700">
    <property type="entry name" value="PAS-assoc_C"/>
</dbReference>
<feature type="domain" description="PAC" evidence="3">
    <location>
        <begin position="221"/>
        <end position="273"/>
    </location>
</feature>
<dbReference type="PANTHER" id="PTHR44757:SF2">
    <property type="entry name" value="BIOFILM ARCHITECTURE MAINTENANCE PROTEIN MBAA"/>
    <property type="match status" value="1"/>
</dbReference>
<dbReference type="PROSITE" id="PS50113">
    <property type="entry name" value="PAC"/>
    <property type="match status" value="1"/>
</dbReference>
<evidence type="ECO:0000313" key="6">
    <source>
        <dbReference type="Proteomes" id="UP000255297"/>
    </source>
</evidence>
<dbReference type="Gene3D" id="3.30.450.20">
    <property type="entry name" value="PAS domain"/>
    <property type="match status" value="2"/>
</dbReference>
<evidence type="ECO:0000259" key="3">
    <source>
        <dbReference type="PROSITE" id="PS50113"/>
    </source>
</evidence>
<dbReference type="CDD" id="cd00130">
    <property type="entry name" value="PAS"/>
    <property type="match status" value="1"/>
</dbReference>
<dbReference type="AlphaFoldDB" id="A0A378P315"/>
<dbReference type="EMBL" id="UGPB01000002">
    <property type="protein sequence ID" value="STY78968.1"/>
    <property type="molecule type" value="Genomic_DNA"/>
</dbReference>
<dbReference type="InterPro" id="IPR001610">
    <property type="entry name" value="PAC"/>
</dbReference>
<dbReference type="Gene3D" id="3.30.70.270">
    <property type="match status" value="1"/>
</dbReference>
<feature type="domain" description="PAS" evidence="2">
    <location>
        <begin position="152"/>
        <end position="198"/>
    </location>
</feature>
<keyword evidence="6" id="KW-1185">Reference proteome</keyword>
<organism evidence="5 6">
    <name type="scientific">Legionella wadsworthii</name>
    <dbReference type="NCBI Taxonomy" id="28088"/>
    <lineage>
        <taxon>Bacteria</taxon>
        <taxon>Pseudomonadati</taxon>
        <taxon>Pseudomonadota</taxon>
        <taxon>Gammaproteobacteria</taxon>
        <taxon>Legionellales</taxon>
        <taxon>Legionellaceae</taxon>
        <taxon>Legionella</taxon>
    </lineage>
</organism>
<dbReference type="PROSITE" id="PS50112">
    <property type="entry name" value="PAS"/>
    <property type="match status" value="1"/>
</dbReference>
<dbReference type="RefSeq" id="WP_031564156.1">
    <property type="nucleotide sequence ID" value="NZ_CAAAIS010000012.1"/>
</dbReference>
<dbReference type="CDD" id="cd01949">
    <property type="entry name" value="GGDEF"/>
    <property type="match status" value="1"/>
</dbReference>
<accession>A0A378P315</accession>
<evidence type="ECO:0000259" key="2">
    <source>
        <dbReference type="PROSITE" id="PS50112"/>
    </source>
</evidence>
<dbReference type="OrthoDB" id="9803824at2"/>
<comment type="cofactor">
    <cofactor evidence="1">
        <name>Mg(2+)</name>
        <dbReference type="ChEBI" id="CHEBI:18420"/>
    </cofactor>
</comment>